<proteinExistence type="predicted"/>
<feature type="compositionally biased region" description="Basic residues" evidence="1">
    <location>
        <begin position="103"/>
        <end position="115"/>
    </location>
</feature>
<dbReference type="InParanoid" id="C1FJ41"/>
<protein>
    <submittedName>
        <fullName evidence="2">Uncharacterized protein</fullName>
    </submittedName>
</protein>
<accession>C1FJ41</accession>
<feature type="compositionally biased region" description="Basic and acidic residues" evidence="1">
    <location>
        <begin position="91"/>
        <end position="102"/>
    </location>
</feature>
<feature type="compositionally biased region" description="Basic and acidic residues" evidence="1">
    <location>
        <begin position="116"/>
        <end position="126"/>
    </location>
</feature>
<evidence type="ECO:0000313" key="2">
    <source>
        <dbReference type="EMBL" id="ACO70289.1"/>
    </source>
</evidence>
<feature type="region of interest" description="Disordered" evidence="1">
    <location>
        <begin position="1"/>
        <end position="126"/>
    </location>
</feature>
<organism evidence="2 3">
    <name type="scientific">Micromonas commoda (strain RCC299 / NOUM17 / CCMP2709)</name>
    <name type="common">Picoplanktonic green alga</name>
    <dbReference type="NCBI Taxonomy" id="296587"/>
    <lineage>
        <taxon>Eukaryota</taxon>
        <taxon>Viridiplantae</taxon>
        <taxon>Chlorophyta</taxon>
        <taxon>Mamiellophyceae</taxon>
        <taxon>Mamiellales</taxon>
        <taxon>Mamiellaceae</taxon>
        <taxon>Micromonas</taxon>
    </lineage>
</organism>
<sequence>MKPNPRRFNPPHRLTQTLTRSPETHLTLRQRRQRGVRRRAQAPALQAQVHHGRQSRRRQRWGVRQEHRLLHQHQRVHRQGVQAFQQGRPGLGRERAAQDRLRALRPRHASARRRRRCDEVTRPHRR</sequence>
<evidence type="ECO:0000313" key="3">
    <source>
        <dbReference type="Proteomes" id="UP000002009"/>
    </source>
</evidence>
<dbReference type="KEGG" id="mis:MICPUN_52561"/>
<dbReference type="EMBL" id="CP001577">
    <property type="protein sequence ID" value="ACO70289.1"/>
    <property type="molecule type" value="Genomic_DNA"/>
</dbReference>
<dbReference type="AlphaFoldDB" id="C1FJ41"/>
<keyword evidence="3" id="KW-1185">Reference proteome</keyword>
<dbReference type="GeneID" id="8248152"/>
<reference evidence="2 3" key="1">
    <citation type="journal article" date="2009" name="Science">
        <title>Green evolution and dynamic adaptations revealed by genomes of the marine picoeukaryotes Micromonas.</title>
        <authorList>
            <person name="Worden A.Z."/>
            <person name="Lee J.H."/>
            <person name="Mock T."/>
            <person name="Rouze P."/>
            <person name="Simmons M.P."/>
            <person name="Aerts A.L."/>
            <person name="Allen A.E."/>
            <person name="Cuvelier M.L."/>
            <person name="Derelle E."/>
            <person name="Everett M.V."/>
            <person name="Foulon E."/>
            <person name="Grimwood J."/>
            <person name="Gundlach H."/>
            <person name="Henrissat B."/>
            <person name="Napoli C."/>
            <person name="McDonald S.M."/>
            <person name="Parker M.S."/>
            <person name="Rombauts S."/>
            <person name="Salamov A."/>
            <person name="Von Dassow P."/>
            <person name="Badger J.H."/>
            <person name="Coutinho P.M."/>
            <person name="Demir E."/>
            <person name="Dubchak I."/>
            <person name="Gentemann C."/>
            <person name="Eikrem W."/>
            <person name="Gready J.E."/>
            <person name="John U."/>
            <person name="Lanier W."/>
            <person name="Lindquist E.A."/>
            <person name="Lucas S."/>
            <person name="Mayer K.F."/>
            <person name="Moreau H."/>
            <person name="Not F."/>
            <person name="Otillar R."/>
            <person name="Panaud O."/>
            <person name="Pangilinan J."/>
            <person name="Paulsen I."/>
            <person name="Piegu B."/>
            <person name="Poliakov A."/>
            <person name="Robbens S."/>
            <person name="Schmutz J."/>
            <person name="Toulza E."/>
            <person name="Wyss T."/>
            <person name="Zelensky A."/>
            <person name="Zhou K."/>
            <person name="Armbrust E.V."/>
            <person name="Bhattacharya D."/>
            <person name="Goodenough U.W."/>
            <person name="Van de Peer Y."/>
            <person name="Grigoriev I.V."/>
        </authorList>
    </citation>
    <scope>NUCLEOTIDE SEQUENCE [LARGE SCALE GENOMIC DNA]</scope>
    <source>
        <strain evidence="3">RCC299 / NOUM17</strain>
    </source>
</reference>
<feature type="compositionally biased region" description="Basic residues" evidence="1">
    <location>
        <begin position="50"/>
        <end position="61"/>
    </location>
</feature>
<evidence type="ECO:0000256" key="1">
    <source>
        <dbReference type="SAM" id="MobiDB-lite"/>
    </source>
</evidence>
<feature type="compositionally biased region" description="Basic residues" evidence="1">
    <location>
        <begin position="28"/>
        <end position="40"/>
    </location>
</feature>
<dbReference type="RefSeq" id="XP_002509031.1">
    <property type="nucleotide sequence ID" value="XM_002508985.1"/>
</dbReference>
<gene>
    <name evidence="2" type="ORF">MICPUN_52561</name>
</gene>
<name>C1FJ41_MICCC</name>
<dbReference type="Proteomes" id="UP000002009">
    <property type="component" value="Chromosome 12"/>
</dbReference>